<sequence>MFCAALTEAKLSVKALSAVLNNECTEVTETSVACRGTGAGSDVSYLCQLSDNEITCKGEISNEEQSASLSATCSEGQEQNTMECRMDVGPVHATYTCQTSKNSISCDISVGVPNIHGIIGQPAVITRNFSYYCRLAEQDNAYTCEKSFA</sequence>
<keyword evidence="1" id="KW-1185">Reference proteome</keyword>
<accession>A0A915DL60</accession>
<dbReference type="WBParaSite" id="jg2068">
    <property type="protein sequence ID" value="jg2068"/>
    <property type="gene ID" value="jg2068"/>
</dbReference>
<evidence type="ECO:0000313" key="2">
    <source>
        <dbReference type="WBParaSite" id="jg2068"/>
    </source>
</evidence>
<evidence type="ECO:0000313" key="1">
    <source>
        <dbReference type="Proteomes" id="UP000887574"/>
    </source>
</evidence>
<name>A0A915DL60_9BILA</name>
<protein>
    <submittedName>
        <fullName evidence="2">Uncharacterized protein</fullName>
    </submittedName>
</protein>
<dbReference type="Proteomes" id="UP000887574">
    <property type="component" value="Unplaced"/>
</dbReference>
<proteinExistence type="predicted"/>
<reference evidence="2" key="1">
    <citation type="submission" date="2022-11" db="UniProtKB">
        <authorList>
            <consortium name="WormBaseParasite"/>
        </authorList>
    </citation>
    <scope>IDENTIFICATION</scope>
</reference>
<dbReference type="AlphaFoldDB" id="A0A915DL60"/>
<organism evidence="1 2">
    <name type="scientific">Ditylenchus dipsaci</name>
    <dbReference type="NCBI Taxonomy" id="166011"/>
    <lineage>
        <taxon>Eukaryota</taxon>
        <taxon>Metazoa</taxon>
        <taxon>Ecdysozoa</taxon>
        <taxon>Nematoda</taxon>
        <taxon>Chromadorea</taxon>
        <taxon>Rhabditida</taxon>
        <taxon>Tylenchina</taxon>
        <taxon>Tylenchomorpha</taxon>
        <taxon>Sphaerularioidea</taxon>
        <taxon>Anguinidae</taxon>
        <taxon>Anguininae</taxon>
        <taxon>Ditylenchus</taxon>
    </lineage>
</organism>